<evidence type="ECO:0000256" key="3">
    <source>
        <dbReference type="ARBA" id="ARBA00014772"/>
    </source>
</evidence>
<protein>
    <recommendedName>
        <fullName evidence="3 9">Geranylgeranyl transferase type-2 subunit alpha</fullName>
        <ecNumber evidence="2 9">2.5.1.60</ecNumber>
    </recommendedName>
    <alternativeName>
        <fullName evidence="7 9">Geranylgeranyl transferase type II subunit alpha</fullName>
    </alternativeName>
</protein>
<keyword evidence="11" id="KW-1185">Reference proteome</keyword>
<evidence type="ECO:0000256" key="8">
    <source>
        <dbReference type="ARBA" id="ARBA00047658"/>
    </source>
</evidence>
<dbReference type="Pfam" id="PF01239">
    <property type="entry name" value="PPTA"/>
    <property type="match status" value="4"/>
</dbReference>
<proteinExistence type="inferred from homology"/>
<evidence type="ECO:0000256" key="5">
    <source>
        <dbReference type="ARBA" id="ARBA00022679"/>
    </source>
</evidence>
<dbReference type="Proteomes" id="UP001107558">
    <property type="component" value="Chromosome 2"/>
</dbReference>
<dbReference type="GO" id="GO:0097354">
    <property type="term" value="P:prenylation"/>
    <property type="evidence" value="ECO:0007669"/>
    <property type="project" value="UniProtKB-UniRule"/>
</dbReference>
<comment type="function">
    <text evidence="9">Catalyzes the transfer of a geranyl-geranyl moiety from geranyl-geranyl pyrophosphate to cysteines occuring in specific C-terminal amino acid sequences.</text>
</comment>
<gene>
    <name evidence="10" type="ORF">PVAND_005124</name>
</gene>
<evidence type="ECO:0000256" key="7">
    <source>
        <dbReference type="ARBA" id="ARBA00031267"/>
    </source>
</evidence>
<organism evidence="10 11">
    <name type="scientific">Polypedilum vanderplanki</name>
    <name type="common">Sleeping chironomid midge</name>
    <dbReference type="NCBI Taxonomy" id="319348"/>
    <lineage>
        <taxon>Eukaryota</taxon>
        <taxon>Metazoa</taxon>
        <taxon>Ecdysozoa</taxon>
        <taxon>Arthropoda</taxon>
        <taxon>Hexapoda</taxon>
        <taxon>Insecta</taxon>
        <taxon>Pterygota</taxon>
        <taxon>Neoptera</taxon>
        <taxon>Endopterygota</taxon>
        <taxon>Diptera</taxon>
        <taxon>Nematocera</taxon>
        <taxon>Chironomoidea</taxon>
        <taxon>Chironomidae</taxon>
        <taxon>Chironominae</taxon>
        <taxon>Polypedilum</taxon>
        <taxon>Polypedilum</taxon>
    </lineage>
</organism>
<evidence type="ECO:0000256" key="9">
    <source>
        <dbReference type="RuleBase" id="RU367120"/>
    </source>
</evidence>
<dbReference type="EC" id="2.5.1.60" evidence="2 9"/>
<evidence type="ECO:0000256" key="2">
    <source>
        <dbReference type="ARBA" id="ARBA00012656"/>
    </source>
</evidence>
<dbReference type="OrthoDB" id="1658at2759"/>
<name>A0A9J6BZW3_POLVA</name>
<dbReference type="AlphaFoldDB" id="A0A9J6BZW3"/>
<dbReference type="GO" id="GO:0005968">
    <property type="term" value="C:Rab-protein geranylgeranyltransferase complex"/>
    <property type="evidence" value="ECO:0007669"/>
    <property type="project" value="TreeGrafter"/>
</dbReference>
<dbReference type="SUPFAM" id="SSF48439">
    <property type="entry name" value="Protein prenylyltransferase"/>
    <property type="match status" value="1"/>
</dbReference>
<sequence length="478" mass="55629">MHGRLKVRTSAEEAARKKKEQDLKAKAYRNGMDKIFTLRNAENFDNNLLELSGKILSVNPDITTLWNIRRECIIKMTTDNPDSASTLFDRDLNFTELCLQVQPKSYGAWHHRSWILENSPKPDWNREVSLCTLYLKKDERNFHCWDYRRYVARKANLSAESEFKFCDEKIQKNFSNYSSWFYRSQLLPVLHPHPSDSSRPISEEKLKEELEIVITAAFTDPNDSSAWFYQRWLLGYSDPKLDLACFKLTQSQAVIAFTKLVDLSKDKITISTNTSLDKGIWRSLSGNKSDSIWIQKGEFEISDDILIKMNHNDKTFELEARKIDNNSIIGIKLPSFGYEFGAAVKEELKNQLDSCNQLLEFEPDSKWTLLTAALLMRSIDRFQYHEKTLEYVRKLQKVDSLRAGYYMDLASKWILEEKLKNMVESGKFDKIDLSSLDLSVVYYNQFLFIGNEINLQNNSKLNKKSCKFALVDGCKVTF</sequence>
<dbReference type="GO" id="GO:0004663">
    <property type="term" value="F:Rab geranylgeranyltransferase activity"/>
    <property type="evidence" value="ECO:0007669"/>
    <property type="project" value="UniProtKB-UniRule"/>
</dbReference>
<dbReference type="Gene3D" id="2.60.40.1130">
    <property type="entry name" value="Rab geranylgeranyltransferase alpha-subunit, insert domain"/>
    <property type="match status" value="1"/>
</dbReference>
<accession>A0A9J6BZW3</accession>
<evidence type="ECO:0000256" key="1">
    <source>
        <dbReference type="ARBA" id="ARBA00006734"/>
    </source>
</evidence>
<comment type="caution">
    <text evidence="10">The sequence shown here is derived from an EMBL/GenBank/DDBJ whole genome shotgun (WGS) entry which is preliminary data.</text>
</comment>
<evidence type="ECO:0000256" key="4">
    <source>
        <dbReference type="ARBA" id="ARBA00022602"/>
    </source>
</evidence>
<comment type="catalytic activity">
    <reaction evidence="8 9">
        <text>geranylgeranyl diphosphate + L-cysteinyl-[protein] = S-geranylgeranyl-L-cysteinyl-[protein] + diphosphate</text>
        <dbReference type="Rhea" id="RHEA:21240"/>
        <dbReference type="Rhea" id="RHEA-COMP:10131"/>
        <dbReference type="Rhea" id="RHEA-COMP:11537"/>
        <dbReference type="ChEBI" id="CHEBI:29950"/>
        <dbReference type="ChEBI" id="CHEBI:33019"/>
        <dbReference type="ChEBI" id="CHEBI:57533"/>
        <dbReference type="ChEBI" id="CHEBI:86021"/>
        <dbReference type="EC" id="2.5.1.60"/>
    </reaction>
</comment>
<dbReference type="PANTHER" id="PTHR11129">
    <property type="entry name" value="PROTEIN FARNESYLTRANSFERASE ALPHA SUBUNIT/RAB GERANYLGERANYL TRANSFERASE ALPHA SUBUNIT"/>
    <property type="match status" value="1"/>
</dbReference>
<evidence type="ECO:0000313" key="11">
    <source>
        <dbReference type="Proteomes" id="UP001107558"/>
    </source>
</evidence>
<evidence type="ECO:0000313" key="10">
    <source>
        <dbReference type="EMBL" id="KAG5675200.1"/>
    </source>
</evidence>
<reference evidence="10" key="1">
    <citation type="submission" date="2021-03" db="EMBL/GenBank/DDBJ databases">
        <title>Chromosome level genome of the anhydrobiotic midge Polypedilum vanderplanki.</title>
        <authorList>
            <person name="Yoshida Y."/>
            <person name="Kikawada T."/>
            <person name="Gusev O."/>
        </authorList>
    </citation>
    <scope>NUCLEOTIDE SEQUENCE</scope>
    <source>
        <strain evidence="10">NIAS01</strain>
        <tissue evidence="10">Whole body or cell culture</tissue>
    </source>
</reference>
<keyword evidence="4 9" id="KW-0637">Prenyltransferase</keyword>
<dbReference type="EMBL" id="JADBJN010000002">
    <property type="protein sequence ID" value="KAG5675200.1"/>
    <property type="molecule type" value="Genomic_DNA"/>
</dbReference>
<dbReference type="FunFam" id="1.25.40.120:FF:000035">
    <property type="entry name" value="Geranylgeranyl transferase type-2 subunit alpha"/>
    <property type="match status" value="1"/>
</dbReference>
<keyword evidence="6" id="KW-0677">Repeat</keyword>
<dbReference type="PROSITE" id="PS51147">
    <property type="entry name" value="PFTA"/>
    <property type="match status" value="4"/>
</dbReference>
<keyword evidence="5 9" id="KW-0808">Transferase</keyword>
<comment type="similarity">
    <text evidence="1 9">Belongs to the protein prenyltransferase subunit alpha family.</text>
</comment>
<dbReference type="Gene3D" id="1.25.40.120">
    <property type="entry name" value="Protein prenylyltransferase"/>
    <property type="match status" value="1"/>
</dbReference>
<dbReference type="InterPro" id="IPR002088">
    <property type="entry name" value="Prenyl_trans_a"/>
</dbReference>
<evidence type="ECO:0000256" key="6">
    <source>
        <dbReference type="ARBA" id="ARBA00022737"/>
    </source>
</evidence>
<dbReference type="PANTHER" id="PTHR11129:SF2">
    <property type="entry name" value="GERANYLGERANYL TRANSFERASE TYPE-2 SUBUNIT ALPHA"/>
    <property type="match status" value="1"/>
</dbReference>